<sequence length="725" mass="82958">MTERGIKWACEYCTYENWPSAIKCTMCRAQRPSGTIITEDPFKSGSSEVGRDWDPTSIEGGSSPLICPDSSARPRVKSSYSMESANKWSCHMCTYLNWPRAIRCTQCLSQRRTRSPTESPQSSGSGSRSVPFSVNPCEEYNDRNKLNTRVQHWTCSVCTYENWAKAKKCVVCDHPRPNNIEAIELADTEEASSIINEQDRARWRGSCSSGNSQRRSPPTSKRESEVKMDFQRIELAGAVGSKEELEVDFKKLKQIKNRMKKTDWLFLNACVGLMMKISWIFPCDTSLKGVVEGDLAAVEAFKSSGGDIARQLTADEVHLLNRPSAFDVGYTLVHLAIRFQRQNMLAILLTEVSQHAAKCIPAMVCPELTEQIRREIAASLHQRKGDFACYFLTDLVTFTLPADIEDLPQTVQEKLFDEVLDRDVQKELEEESPIINWSLELGTRLDSRLYALWNRTAGDCLLDSVLQATWGIYDKDSVLRKALHDSLHDCSHWFYTRWKEWESWYSQSFGLHFSLREEQWQEDWAFILSLASQPGASLEQTHIFVLAHILRRPIIVYGVKYYKSFRGETLGYTRFQGVYLPLLWEQSFCWKSPIALGYTRGHFSALVAMENDGYGNRGAGANLNTDDDVTVTFLPLVDSERKLLHIHFLSAQEIGNEEQQEKLLREWLDCCVTEGGVFVAMQKSSRRRNHPLVTQMVEKWLDRYRQIRPCTSLSDGEEDEDDDDE</sequence>
<keyword evidence="9" id="KW-0833">Ubl conjugation pathway</keyword>
<comment type="similarity">
    <text evidence="2">Belongs to the peptidase C64 family.</text>
</comment>
<dbReference type="CTD" id="54764"/>
<reference evidence="17" key="2">
    <citation type="submission" date="2025-08" db="UniProtKB">
        <authorList>
            <consortium name="Ensembl"/>
        </authorList>
    </citation>
    <scope>IDENTIFICATION</scope>
</reference>
<feature type="domain" description="RanBP2-type" evidence="15">
    <location>
        <begin position="3"/>
        <end position="33"/>
    </location>
</feature>
<dbReference type="AlphaFoldDB" id="A0A8C4WEL1"/>
<dbReference type="GO" id="GO:0030177">
    <property type="term" value="P:positive regulation of Wnt signaling pathway"/>
    <property type="evidence" value="ECO:0007669"/>
    <property type="project" value="Ensembl"/>
</dbReference>
<dbReference type="FunFam" id="4.10.1060.10:FF:000012">
    <property type="entry name" value="ubiquitin thioesterase ZRANB1 isoform X1"/>
    <property type="match status" value="1"/>
</dbReference>
<dbReference type="PROSITE" id="PS50802">
    <property type="entry name" value="OTU"/>
    <property type="match status" value="1"/>
</dbReference>
<dbReference type="PANTHER" id="PTHR13367:SF28">
    <property type="entry name" value="UBIQUITIN THIOESTERASE ZRANB1"/>
    <property type="match status" value="1"/>
</dbReference>
<dbReference type="GO" id="GO:0005829">
    <property type="term" value="C:cytosol"/>
    <property type="evidence" value="ECO:0007669"/>
    <property type="project" value="Ensembl"/>
</dbReference>
<dbReference type="RefSeq" id="XP_030426640.1">
    <property type="nucleotide sequence ID" value="XM_030570780.1"/>
</dbReference>
<dbReference type="Ensembl" id="ENSGEVT00005017259.1">
    <property type="protein sequence ID" value="ENSGEVP00005016431.1"/>
    <property type="gene ID" value="ENSGEVG00005011667.1"/>
</dbReference>
<dbReference type="GO" id="GO:0022604">
    <property type="term" value="P:regulation of cell morphogenesis"/>
    <property type="evidence" value="ECO:0007669"/>
    <property type="project" value="Ensembl"/>
</dbReference>
<dbReference type="RefSeq" id="XP_030426641.1">
    <property type="nucleotide sequence ID" value="XM_030570781.1"/>
</dbReference>
<keyword evidence="18" id="KW-1185">Reference proteome</keyword>
<keyword evidence="7" id="KW-0677">Repeat</keyword>
<comment type="catalytic activity">
    <reaction evidence="1">
        <text>Thiol-dependent hydrolysis of ester, thioester, amide, peptide and isopeptide bonds formed by the C-terminal Gly of ubiquitin (a 76-residue protein attached to proteins as an intracellular targeting signal).</text>
        <dbReference type="EC" id="3.4.19.12"/>
    </reaction>
</comment>
<keyword evidence="12" id="KW-0862">Zinc</keyword>
<protein>
    <recommendedName>
        <fullName evidence="3">ubiquitinyl hydrolase 1</fullName>
        <ecNumber evidence="3">3.4.19.12</ecNumber>
    </recommendedName>
</protein>
<evidence type="ECO:0000256" key="12">
    <source>
        <dbReference type="ARBA" id="ARBA00022833"/>
    </source>
</evidence>
<evidence type="ECO:0000256" key="4">
    <source>
        <dbReference type="ARBA" id="ARBA00022670"/>
    </source>
</evidence>
<reference evidence="17" key="3">
    <citation type="submission" date="2025-09" db="UniProtKB">
        <authorList>
            <consortium name="Ensembl"/>
        </authorList>
    </citation>
    <scope>IDENTIFICATION</scope>
</reference>
<dbReference type="FunFam" id="4.10.1060.10:FF:000011">
    <property type="entry name" value="ubiquitin thioesterase ZRANB1 isoform X1"/>
    <property type="match status" value="1"/>
</dbReference>
<feature type="domain" description="OTU" evidence="16">
    <location>
        <begin position="449"/>
        <end position="609"/>
    </location>
</feature>
<dbReference type="GO" id="GO:0071947">
    <property type="term" value="P:protein deubiquitination involved in ubiquitin-dependent protein catabolic process"/>
    <property type="evidence" value="ECO:0007669"/>
    <property type="project" value="Ensembl"/>
</dbReference>
<evidence type="ECO:0000256" key="10">
    <source>
        <dbReference type="ARBA" id="ARBA00022801"/>
    </source>
</evidence>
<dbReference type="PANTHER" id="PTHR13367">
    <property type="entry name" value="UBIQUITIN THIOESTERASE"/>
    <property type="match status" value="1"/>
</dbReference>
<dbReference type="Pfam" id="PF00641">
    <property type="entry name" value="Zn_ribbon_RanBP"/>
    <property type="match status" value="2"/>
</dbReference>
<evidence type="ECO:0000256" key="3">
    <source>
        <dbReference type="ARBA" id="ARBA00012759"/>
    </source>
</evidence>
<dbReference type="GO" id="GO:0007010">
    <property type="term" value="P:cytoskeleton organization"/>
    <property type="evidence" value="ECO:0007669"/>
    <property type="project" value="Ensembl"/>
</dbReference>
<dbReference type="GO" id="GO:0004843">
    <property type="term" value="F:cysteine-type deubiquitinase activity"/>
    <property type="evidence" value="ECO:0007669"/>
    <property type="project" value="UniProtKB-EC"/>
</dbReference>
<evidence type="ECO:0000256" key="2">
    <source>
        <dbReference type="ARBA" id="ARBA00005865"/>
    </source>
</evidence>
<dbReference type="GO" id="GO:0008270">
    <property type="term" value="F:zinc ion binding"/>
    <property type="evidence" value="ECO:0007669"/>
    <property type="project" value="UniProtKB-KW"/>
</dbReference>
<dbReference type="InterPro" id="IPR001876">
    <property type="entry name" value="Znf_RanBP2"/>
</dbReference>
<evidence type="ECO:0000256" key="11">
    <source>
        <dbReference type="ARBA" id="ARBA00022807"/>
    </source>
</evidence>
<evidence type="ECO:0000256" key="5">
    <source>
        <dbReference type="ARBA" id="ARBA00022687"/>
    </source>
</evidence>
<dbReference type="CDD" id="cd22767">
    <property type="entry name" value="OTU_ZRANB1"/>
    <property type="match status" value="1"/>
</dbReference>
<keyword evidence="11" id="KW-0788">Thiol protease</keyword>
<gene>
    <name evidence="17" type="primary">ZRANB1</name>
</gene>
<dbReference type="GeneTree" id="ENSGT00940000158045"/>
<dbReference type="GO" id="GO:0016055">
    <property type="term" value="P:Wnt signaling pathway"/>
    <property type="evidence" value="ECO:0007669"/>
    <property type="project" value="UniProtKB-KW"/>
</dbReference>
<dbReference type="GO" id="GO:1990168">
    <property type="term" value="P:protein K33-linked deubiquitination"/>
    <property type="evidence" value="ECO:0007669"/>
    <property type="project" value="Ensembl"/>
</dbReference>
<keyword evidence="6" id="KW-0479">Metal-binding</keyword>
<evidence type="ECO:0000256" key="6">
    <source>
        <dbReference type="ARBA" id="ARBA00022723"/>
    </source>
</evidence>
<name>A0A8C4WEL1_9SAUR</name>
<dbReference type="InterPro" id="IPR051346">
    <property type="entry name" value="OTU_Deubiquitinase"/>
</dbReference>
<keyword evidence="10" id="KW-0378">Hydrolase</keyword>
<evidence type="ECO:0000259" key="15">
    <source>
        <dbReference type="PROSITE" id="PS50199"/>
    </source>
</evidence>
<dbReference type="GO" id="GO:0070530">
    <property type="term" value="F:K63-linked polyubiquitin modification-dependent protein binding"/>
    <property type="evidence" value="ECO:0007669"/>
    <property type="project" value="Ensembl"/>
</dbReference>
<evidence type="ECO:0000256" key="8">
    <source>
        <dbReference type="ARBA" id="ARBA00022771"/>
    </source>
</evidence>
<dbReference type="FunFam" id="4.10.1060.10:FF:000006">
    <property type="entry name" value="ubiquitin thioesterase ZRANB1 isoform X1"/>
    <property type="match status" value="1"/>
</dbReference>
<evidence type="ECO:0000256" key="14">
    <source>
        <dbReference type="SAM" id="MobiDB-lite"/>
    </source>
</evidence>
<evidence type="ECO:0000256" key="7">
    <source>
        <dbReference type="ARBA" id="ARBA00022737"/>
    </source>
</evidence>
<evidence type="ECO:0000256" key="9">
    <source>
        <dbReference type="ARBA" id="ARBA00022786"/>
    </source>
</evidence>
<feature type="domain" description="RanBP2-type" evidence="15">
    <location>
        <begin position="84"/>
        <end position="113"/>
    </location>
</feature>
<dbReference type="GO" id="GO:0070536">
    <property type="term" value="P:protein K63-linked deubiquitination"/>
    <property type="evidence" value="ECO:0007669"/>
    <property type="project" value="Ensembl"/>
</dbReference>
<evidence type="ECO:0000256" key="13">
    <source>
        <dbReference type="PROSITE-ProRule" id="PRU00322"/>
    </source>
</evidence>
<keyword evidence="4" id="KW-0645">Protease</keyword>
<reference evidence="17" key="1">
    <citation type="submission" date="2019-06" db="EMBL/GenBank/DDBJ databases">
        <title>G10K-VGP Goodes thornscrub tortoise genome, primary haplotype.</title>
        <authorList>
            <person name="Murphy B."/>
            <person name="Edwards T."/>
            <person name="Rhie A."/>
            <person name="Koren S."/>
            <person name="Phillippy A."/>
            <person name="Fedrigo O."/>
            <person name="Haase B."/>
            <person name="Mountcastle J."/>
            <person name="Lewin H."/>
            <person name="Damas J."/>
            <person name="Howe K."/>
            <person name="Formenti G."/>
            <person name="Myers G."/>
            <person name="Durbin R."/>
            <person name="Jarvis E.D."/>
        </authorList>
    </citation>
    <scope>NUCLEOTIDE SEQUENCE [LARGE SCALE GENOMIC DNA]</scope>
</reference>
<evidence type="ECO:0000259" key="16">
    <source>
        <dbReference type="PROSITE" id="PS50802"/>
    </source>
</evidence>
<evidence type="ECO:0000256" key="1">
    <source>
        <dbReference type="ARBA" id="ARBA00000707"/>
    </source>
</evidence>
<dbReference type="GO" id="GO:0005654">
    <property type="term" value="C:nucleoplasm"/>
    <property type="evidence" value="ECO:0007669"/>
    <property type="project" value="Ensembl"/>
</dbReference>
<dbReference type="GO" id="GO:0046854">
    <property type="term" value="P:phosphatidylinositol phosphate biosynthetic process"/>
    <property type="evidence" value="ECO:0007669"/>
    <property type="project" value="Ensembl"/>
</dbReference>
<accession>A0A8C4WEL1</accession>
<dbReference type="SMART" id="SM00547">
    <property type="entry name" value="ZnF_RBZ"/>
    <property type="match status" value="3"/>
</dbReference>
<dbReference type="PROSITE" id="PS50199">
    <property type="entry name" value="ZF_RANBP2_2"/>
    <property type="match status" value="3"/>
</dbReference>
<evidence type="ECO:0000313" key="18">
    <source>
        <dbReference type="Proteomes" id="UP000694390"/>
    </source>
</evidence>
<dbReference type="GO" id="GO:0035523">
    <property type="term" value="P:protein K29-linked deubiquitination"/>
    <property type="evidence" value="ECO:0007669"/>
    <property type="project" value="Ensembl"/>
</dbReference>
<dbReference type="Pfam" id="PF18418">
    <property type="entry name" value="AnkUBD"/>
    <property type="match status" value="1"/>
</dbReference>
<dbReference type="Proteomes" id="UP000694390">
    <property type="component" value="Chromosome 7"/>
</dbReference>
<dbReference type="Gene3D" id="4.10.1060.10">
    <property type="entry name" value="Zinc finger, RanBP2-type"/>
    <property type="match status" value="3"/>
</dbReference>
<dbReference type="InterPro" id="IPR003323">
    <property type="entry name" value="OTU_dom"/>
</dbReference>
<dbReference type="GO" id="GO:0016477">
    <property type="term" value="P:cell migration"/>
    <property type="evidence" value="ECO:0007669"/>
    <property type="project" value="Ensembl"/>
</dbReference>
<dbReference type="GO" id="GO:0000045">
    <property type="term" value="P:autophagosome assembly"/>
    <property type="evidence" value="ECO:0007669"/>
    <property type="project" value="Ensembl"/>
</dbReference>
<dbReference type="InterPro" id="IPR041294">
    <property type="entry name" value="AnkUBD"/>
</dbReference>
<dbReference type="GeneID" id="115655383"/>
<proteinExistence type="inferred from homology"/>
<feature type="domain" description="RanBP2-type" evidence="15">
    <location>
        <begin position="149"/>
        <end position="178"/>
    </location>
</feature>
<dbReference type="InterPro" id="IPR049768">
    <property type="entry name" value="ZRANB1_OTU"/>
</dbReference>
<dbReference type="OrthoDB" id="6275030at2759"/>
<dbReference type="EC" id="3.4.19.12" evidence="3"/>
<dbReference type="InterPro" id="IPR036443">
    <property type="entry name" value="Znf_RanBP2_sf"/>
</dbReference>
<dbReference type="Pfam" id="PF02338">
    <property type="entry name" value="OTU"/>
    <property type="match status" value="1"/>
</dbReference>
<feature type="region of interest" description="Disordered" evidence="14">
    <location>
        <begin position="201"/>
        <end position="225"/>
    </location>
</feature>
<keyword evidence="5" id="KW-0879">Wnt signaling pathway</keyword>
<organism evidence="17 18">
    <name type="scientific">Gopherus evgoodei</name>
    <name type="common">Goodes thornscrub tortoise</name>
    <dbReference type="NCBI Taxonomy" id="1825980"/>
    <lineage>
        <taxon>Eukaryota</taxon>
        <taxon>Metazoa</taxon>
        <taxon>Chordata</taxon>
        <taxon>Craniata</taxon>
        <taxon>Vertebrata</taxon>
        <taxon>Euteleostomi</taxon>
        <taxon>Archelosauria</taxon>
        <taxon>Testudinata</taxon>
        <taxon>Testudines</taxon>
        <taxon>Cryptodira</taxon>
        <taxon>Durocryptodira</taxon>
        <taxon>Testudinoidea</taxon>
        <taxon>Testudinidae</taxon>
        <taxon>Gopherus</taxon>
    </lineage>
</organism>
<feature type="compositionally biased region" description="Polar residues" evidence="14">
    <location>
        <begin position="206"/>
        <end position="219"/>
    </location>
</feature>
<dbReference type="Gene3D" id="1.25.40.560">
    <property type="match status" value="2"/>
</dbReference>
<dbReference type="SUPFAM" id="SSF90209">
    <property type="entry name" value="Ran binding protein zinc finger-like"/>
    <property type="match status" value="3"/>
</dbReference>
<keyword evidence="8 13" id="KW-0863">Zinc-finger</keyword>
<dbReference type="PROSITE" id="PS01358">
    <property type="entry name" value="ZF_RANBP2_1"/>
    <property type="match status" value="3"/>
</dbReference>
<evidence type="ECO:0000313" key="17">
    <source>
        <dbReference type="Ensembl" id="ENSGEVP00005016431.1"/>
    </source>
</evidence>